<comment type="cofactor">
    <cofactor evidence="1">
        <name>Mo-bis(molybdopterin guanine dinucleotide)</name>
        <dbReference type="ChEBI" id="CHEBI:60539"/>
    </cofactor>
</comment>
<dbReference type="CDD" id="cd02791">
    <property type="entry name" value="MopB_CT_Nitrate-R-NapA-like"/>
    <property type="match status" value="1"/>
</dbReference>
<dbReference type="GO" id="GO:1990204">
    <property type="term" value="C:oxidoreductase complex"/>
    <property type="evidence" value="ECO:0007669"/>
    <property type="project" value="UniProtKB-ARBA"/>
</dbReference>
<dbReference type="Gene3D" id="3.40.228.10">
    <property type="entry name" value="Dimethylsulfoxide Reductase, domain 2"/>
    <property type="match status" value="1"/>
</dbReference>
<dbReference type="OrthoDB" id="9810782at2"/>
<dbReference type="GO" id="GO:0043546">
    <property type="term" value="F:molybdopterin cofactor binding"/>
    <property type="evidence" value="ECO:0007669"/>
    <property type="project" value="InterPro"/>
</dbReference>
<dbReference type="InterPro" id="IPR007419">
    <property type="entry name" value="BFD-like_2Fe2S-bd_dom"/>
</dbReference>
<dbReference type="GO" id="GO:0046872">
    <property type="term" value="F:metal ion binding"/>
    <property type="evidence" value="ECO:0007669"/>
    <property type="project" value="UniProtKB-KW"/>
</dbReference>
<evidence type="ECO:0000313" key="13">
    <source>
        <dbReference type="Proteomes" id="UP000029273"/>
    </source>
</evidence>
<dbReference type="RefSeq" id="WP_038091424.1">
    <property type="nucleotide sequence ID" value="NZ_JQSG02000006.1"/>
</dbReference>
<dbReference type="InterPro" id="IPR027467">
    <property type="entry name" value="MopterinOxRdtase_cofactor_BS"/>
</dbReference>
<gene>
    <name evidence="12" type="ORF">Thpro_023127</name>
</gene>
<comment type="similarity">
    <text evidence="3">Belongs to the prokaryotic molybdopterin-containing oxidoreductase family. NasA/NapA/NarB subfamily.</text>
</comment>
<dbReference type="SUPFAM" id="SSF53706">
    <property type="entry name" value="Formate dehydrogenase/DMSO reductase, domains 1-3"/>
    <property type="match status" value="1"/>
</dbReference>
<reference evidence="12 13" key="1">
    <citation type="journal article" date="2014" name="Genome Announc.">
        <title>Draft Genome Sequence of the Iron-Oxidizing, Acidophilic, and Halotolerant 'Thiobacillus prosperus' Type Strain DSM 5130.</title>
        <authorList>
            <person name="Ossandon F.J."/>
            <person name="Cardenas J.P."/>
            <person name="Corbett M."/>
            <person name="Quatrini R."/>
            <person name="Holmes D.S."/>
            <person name="Watkin E."/>
        </authorList>
    </citation>
    <scope>NUCLEOTIDE SEQUENCE [LARGE SCALE GENOMIC DNA]</scope>
    <source>
        <strain evidence="12 13">DSM 5130</strain>
    </source>
</reference>
<organism evidence="12 13">
    <name type="scientific">Acidihalobacter prosperus</name>
    <dbReference type="NCBI Taxonomy" id="160660"/>
    <lineage>
        <taxon>Bacteria</taxon>
        <taxon>Pseudomonadati</taxon>
        <taxon>Pseudomonadota</taxon>
        <taxon>Gammaproteobacteria</taxon>
        <taxon>Chromatiales</taxon>
        <taxon>Ectothiorhodospiraceae</taxon>
        <taxon>Acidihalobacter</taxon>
    </lineage>
</organism>
<evidence type="ECO:0000256" key="3">
    <source>
        <dbReference type="ARBA" id="ARBA00008747"/>
    </source>
</evidence>
<dbReference type="AlphaFoldDB" id="A0A1A6C2T1"/>
<dbReference type="Gene3D" id="3.40.50.740">
    <property type="match status" value="1"/>
</dbReference>
<dbReference type="GO" id="GO:0042128">
    <property type="term" value="P:nitrate assimilation"/>
    <property type="evidence" value="ECO:0007669"/>
    <property type="project" value="UniProtKB-KW"/>
</dbReference>
<evidence type="ECO:0000256" key="9">
    <source>
        <dbReference type="ARBA" id="ARBA00023014"/>
    </source>
</evidence>
<dbReference type="Gene3D" id="2.40.40.20">
    <property type="match status" value="1"/>
</dbReference>
<dbReference type="Proteomes" id="UP000029273">
    <property type="component" value="Unassembled WGS sequence"/>
</dbReference>
<dbReference type="PROSITE" id="PS00551">
    <property type="entry name" value="MOLYBDOPTERIN_PROK_1"/>
    <property type="match status" value="1"/>
</dbReference>
<keyword evidence="5" id="KW-0500">Molybdenum</keyword>
<evidence type="ECO:0000313" key="12">
    <source>
        <dbReference type="EMBL" id="OBS08877.1"/>
    </source>
</evidence>
<dbReference type="GO" id="GO:0016020">
    <property type="term" value="C:membrane"/>
    <property type="evidence" value="ECO:0007669"/>
    <property type="project" value="TreeGrafter"/>
</dbReference>
<dbReference type="GO" id="GO:0016491">
    <property type="term" value="F:oxidoreductase activity"/>
    <property type="evidence" value="ECO:0007669"/>
    <property type="project" value="UniProtKB-KW"/>
</dbReference>
<evidence type="ECO:0000256" key="5">
    <source>
        <dbReference type="ARBA" id="ARBA00022505"/>
    </source>
</evidence>
<dbReference type="InterPro" id="IPR041854">
    <property type="entry name" value="BFD-like_2Fe2S-bd_dom_sf"/>
</dbReference>
<evidence type="ECO:0000256" key="6">
    <source>
        <dbReference type="ARBA" id="ARBA00022723"/>
    </source>
</evidence>
<keyword evidence="13" id="KW-1185">Reference proteome</keyword>
<protein>
    <submittedName>
        <fullName evidence="12">Assimilatory nitrate reductase large subunit</fullName>
    </submittedName>
</protein>
<evidence type="ECO:0000256" key="10">
    <source>
        <dbReference type="ARBA" id="ARBA00023063"/>
    </source>
</evidence>
<evidence type="ECO:0000256" key="2">
    <source>
        <dbReference type="ARBA" id="ARBA00001966"/>
    </source>
</evidence>
<dbReference type="InterPro" id="IPR006656">
    <property type="entry name" value="Mopterin_OxRdtase"/>
</dbReference>
<dbReference type="EMBL" id="JQSG02000006">
    <property type="protein sequence ID" value="OBS08877.1"/>
    <property type="molecule type" value="Genomic_DNA"/>
</dbReference>
<dbReference type="InterPro" id="IPR009010">
    <property type="entry name" value="Asp_de-COase-like_dom_sf"/>
</dbReference>
<dbReference type="PROSITE" id="PS51669">
    <property type="entry name" value="4FE4S_MOW_BIS_MGD"/>
    <property type="match status" value="1"/>
</dbReference>
<evidence type="ECO:0000259" key="11">
    <source>
        <dbReference type="PROSITE" id="PS51669"/>
    </source>
</evidence>
<dbReference type="InterPro" id="IPR006963">
    <property type="entry name" value="Mopterin_OxRdtase_4Fe-4S_dom"/>
</dbReference>
<dbReference type="InterPro" id="IPR050123">
    <property type="entry name" value="Prok_molybdopt-oxidoreductase"/>
</dbReference>
<comment type="caution">
    <text evidence="12">The sequence shown here is derived from an EMBL/GenBank/DDBJ whole genome shotgun (WGS) entry which is preliminary data.</text>
</comment>
<proteinExistence type="inferred from homology"/>
<evidence type="ECO:0000256" key="4">
    <source>
        <dbReference type="ARBA" id="ARBA00022485"/>
    </source>
</evidence>
<dbReference type="SMART" id="SM00926">
    <property type="entry name" value="Molybdop_Fe4S4"/>
    <property type="match status" value="1"/>
</dbReference>
<dbReference type="InterPro" id="IPR006657">
    <property type="entry name" value="MoPterin_dinucl-bd_dom"/>
</dbReference>
<dbReference type="STRING" id="160660.BJI67_10285"/>
<keyword evidence="10" id="KW-0534">Nitrate assimilation</keyword>
<evidence type="ECO:0000256" key="7">
    <source>
        <dbReference type="ARBA" id="ARBA00023002"/>
    </source>
</evidence>
<comment type="cofactor">
    <cofactor evidence="2">
        <name>[4Fe-4S] cluster</name>
        <dbReference type="ChEBI" id="CHEBI:49883"/>
    </cofactor>
</comment>
<dbReference type="PANTHER" id="PTHR43105">
    <property type="entry name" value="RESPIRATORY NITRATE REDUCTASE"/>
    <property type="match status" value="1"/>
</dbReference>
<dbReference type="CDD" id="cd02754">
    <property type="entry name" value="MopB_Nitrate-R-NapA-like"/>
    <property type="match status" value="1"/>
</dbReference>
<evidence type="ECO:0000256" key="8">
    <source>
        <dbReference type="ARBA" id="ARBA00023004"/>
    </source>
</evidence>
<feature type="domain" description="4Fe-4S Mo/W bis-MGD-type" evidence="11">
    <location>
        <begin position="2"/>
        <end position="56"/>
    </location>
</feature>
<keyword evidence="6" id="KW-0479">Metal-binding</keyword>
<name>A0A1A6C2T1_9GAMM</name>
<dbReference type="PANTHER" id="PTHR43105:SF9">
    <property type="entry name" value="NADPH-FE(3+) OXIDOREDUCTASE SUBUNIT ALPHA"/>
    <property type="match status" value="1"/>
</dbReference>
<dbReference type="InterPro" id="IPR041957">
    <property type="entry name" value="CT_Nitrate-R-NapA-like"/>
</dbReference>
<dbReference type="Pfam" id="PF04324">
    <property type="entry name" value="Fer2_BFD"/>
    <property type="match status" value="1"/>
</dbReference>
<evidence type="ECO:0000256" key="1">
    <source>
        <dbReference type="ARBA" id="ARBA00001942"/>
    </source>
</evidence>
<accession>A0A1A6C2T1</accession>
<dbReference type="GO" id="GO:0051539">
    <property type="term" value="F:4 iron, 4 sulfur cluster binding"/>
    <property type="evidence" value="ECO:0007669"/>
    <property type="project" value="UniProtKB-KW"/>
</dbReference>
<dbReference type="SUPFAM" id="SSF50692">
    <property type="entry name" value="ADC-like"/>
    <property type="match status" value="1"/>
</dbReference>
<dbReference type="GO" id="GO:0045333">
    <property type="term" value="P:cellular respiration"/>
    <property type="evidence" value="ECO:0007669"/>
    <property type="project" value="UniProtKB-ARBA"/>
</dbReference>
<dbReference type="Gene3D" id="1.10.10.1100">
    <property type="entry name" value="BFD-like [2Fe-2S]-binding domain"/>
    <property type="match status" value="1"/>
</dbReference>
<keyword evidence="9" id="KW-0411">Iron-sulfur</keyword>
<dbReference type="Pfam" id="PF00384">
    <property type="entry name" value="Molybdopterin"/>
    <property type="match status" value="1"/>
</dbReference>
<dbReference type="Pfam" id="PF04879">
    <property type="entry name" value="Molybdop_Fe4S4"/>
    <property type="match status" value="1"/>
</dbReference>
<keyword evidence="8" id="KW-0408">Iron</keyword>
<keyword evidence="7" id="KW-0560">Oxidoreductase</keyword>
<dbReference type="Pfam" id="PF01568">
    <property type="entry name" value="Molydop_binding"/>
    <property type="match status" value="1"/>
</dbReference>
<keyword evidence="4" id="KW-0004">4Fe-4S</keyword>
<dbReference type="Gene3D" id="2.20.25.90">
    <property type="entry name" value="ADC-like domains"/>
    <property type="match status" value="1"/>
</dbReference>
<sequence length="882" mass="95243">MAEAIATVCPYCGVGCGLKVRPGVTVEVKPDPTHPANLGRVCSKGAALGETLGESDRLLQPEIGGVPVAWDAALDEVACRLRSVIDAHGPQAVAFYVSGQLLTEDYYVVNKLMKGCLGAANIDTNSRLCMSSAVAAYKRALGEDAVPCSYRDIEEADLLVLAGSNAAWTHPVLYQRIVAEKQRRPALRVVVVDPRRTATCDIADLHLALRPGTDAWLFNGLLSYLAREGGLDQGFVETHTQGFEAALEAARGAAPSIPAVAAACELPAAQVAEFFRLFLRTEKTVTLWSQGLNQSSSGVDKGAALINCHLATGRIGRPGMGPFSLTGQPNAMGGREVGGLANQLAAHMDIEDDEARERVARFWGVPTVADTPGLKAVDLFEAVADGRVKAVWIMATNPVVSMPDADRVRAALQACEHVIVSDCVRGSDTVACADVLLPAATWGEKDGTVTNSERRISRMRAFMPPPGDARPDWWIVTEVARRMGYGDVFPYRSPADIFREHAALSGFENEGRRVFDIGALKDIDDAHYDVLAPLQWPVNAAHPQGGARLFADGCFPTADGRARLMPVTPRAPVVVAGDEYPLVMNTGRIRDQWHTMTRTARTPRLTTHLPEPFVQIHPLDADLWHLSDGALAQVTSPQGSLLARVRLDAAQRPGAVFVPMHWNEAYARNARANALTAAITDPISGQPEFKHAPVRVAPFRPVWEGFLLTREPLSAPLGDYRVHIPSRGFHRYELAGESSPGDWGQWVQAHLLGPGEWMEYADPAAGRYRCARLRDGRLELVFFVAPAGLPERSWLGQMFAEDFLDDMARMSLLAGRPVTGMRVVGRQVCACFNVGLNTLVEAIGEQGLTSVEAIGAALQAGTNCGSCVPELREILAQARRSA</sequence>